<evidence type="ECO:0000313" key="2">
    <source>
        <dbReference type="EMBL" id="VFJ88765.1"/>
    </source>
</evidence>
<dbReference type="AlphaFoldDB" id="A0A450UR26"/>
<proteinExistence type="predicted"/>
<reference evidence="3" key="1">
    <citation type="submission" date="2019-02" db="EMBL/GenBank/DDBJ databases">
        <authorList>
            <person name="Gruber-Vodicka R. H."/>
            <person name="Seah K. B. B."/>
        </authorList>
    </citation>
    <scope>NUCLEOTIDE SEQUENCE</scope>
    <source>
        <strain evidence="3">BECK_SA2B12</strain>
        <strain evidence="1">BECK_SA2B15</strain>
        <strain evidence="2">BECK_SA2B20</strain>
    </source>
</reference>
<dbReference type="EMBL" id="CAADFG010000002">
    <property type="protein sequence ID" value="VFJ87127.1"/>
    <property type="molecule type" value="Genomic_DNA"/>
</dbReference>
<sequence>MRPNHGENVIRGVVVVNEGEAGDPGQEVYFCCSLIVFSYNEVVSFYQQVEFFYQEMVFFYLQVRFLASSLMEKIHLLTESIYLPMVRSYDVTGLWAVAAGGGFSWNPGSFFRPPVECSLSMPG</sequence>
<protein>
    <submittedName>
        <fullName evidence="3">Uncharacterized protein</fullName>
    </submittedName>
</protein>
<evidence type="ECO:0000313" key="3">
    <source>
        <dbReference type="EMBL" id="VFJ95023.1"/>
    </source>
</evidence>
<dbReference type="EMBL" id="CAADFJ010000001">
    <property type="protein sequence ID" value="VFJ95023.1"/>
    <property type="molecule type" value="Genomic_DNA"/>
</dbReference>
<organism evidence="3">
    <name type="scientific">Candidatus Kentrum eta</name>
    <dbReference type="NCBI Taxonomy" id="2126337"/>
    <lineage>
        <taxon>Bacteria</taxon>
        <taxon>Pseudomonadati</taxon>
        <taxon>Pseudomonadota</taxon>
        <taxon>Gammaproteobacteria</taxon>
        <taxon>Candidatus Kentrum</taxon>
    </lineage>
</organism>
<evidence type="ECO:0000313" key="1">
    <source>
        <dbReference type="EMBL" id="VFJ87127.1"/>
    </source>
</evidence>
<gene>
    <name evidence="1" type="ORF">BECKH772A_GA0070896_1000232</name>
    <name evidence="2" type="ORF">BECKH772B_GA0070898_1000228</name>
    <name evidence="3" type="ORF">BECKH772C_GA0070978_1000179</name>
</gene>
<dbReference type="EMBL" id="CAADFI010000002">
    <property type="protein sequence ID" value="VFJ88765.1"/>
    <property type="molecule type" value="Genomic_DNA"/>
</dbReference>
<accession>A0A450UR26</accession>
<name>A0A450UR26_9GAMM</name>